<dbReference type="SUPFAM" id="SSF46785">
    <property type="entry name" value="Winged helix' DNA-binding domain"/>
    <property type="match status" value="1"/>
</dbReference>
<comment type="similarity">
    <text evidence="5">Belongs to the HrcA family.</text>
</comment>
<accession>A0A449BEM4</accession>
<keyword evidence="9" id="KW-1185">Reference proteome</keyword>
<feature type="domain" description="HTH deoR-type" evidence="7">
    <location>
        <begin position="14"/>
        <end position="59"/>
    </location>
</feature>
<dbReference type="Pfam" id="PF08220">
    <property type="entry name" value="HTH_DeoR"/>
    <property type="match status" value="1"/>
</dbReference>
<evidence type="ECO:0000259" key="7">
    <source>
        <dbReference type="Pfam" id="PF08220"/>
    </source>
</evidence>
<evidence type="ECO:0000256" key="3">
    <source>
        <dbReference type="ARBA" id="ARBA00023016"/>
    </source>
</evidence>
<dbReference type="Pfam" id="PF01628">
    <property type="entry name" value="HrcA"/>
    <property type="match status" value="1"/>
</dbReference>
<name>A0A449BEM4_HAPAX</name>
<organism evidence="8 9">
    <name type="scientific">Haploplasma axanthum</name>
    <name type="common">Acholeplasma axanthum</name>
    <dbReference type="NCBI Taxonomy" id="29552"/>
    <lineage>
        <taxon>Bacteria</taxon>
        <taxon>Bacillati</taxon>
        <taxon>Mycoplasmatota</taxon>
        <taxon>Mollicutes</taxon>
        <taxon>Acholeplasmatales</taxon>
        <taxon>Acholeplasmataceae</taxon>
        <taxon>Haploplasma</taxon>
    </lineage>
</organism>
<dbReference type="InterPro" id="IPR036390">
    <property type="entry name" value="WH_DNA-bd_sf"/>
</dbReference>
<comment type="function">
    <text evidence="5">Negative regulator of class I heat shock genes (grpE-dnaK-dnaJ and groELS operons). Prevents heat-shock induction of these operons.</text>
</comment>
<dbReference type="Gene3D" id="1.10.10.10">
    <property type="entry name" value="Winged helix-like DNA-binding domain superfamily/Winged helix DNA-binding domain"/>
    <property type="match status" value="1"/>
</dbReference>
<keyword evidence="4 5" id="KW-0804">Transcription</keyword>
<dbReference type="Gene3D" id="3.30.450.40">
    <property type="match status" value="1"/>
</dbReference>
<evidence type="ECO:0000256" key="5">
    <source>
        <dbReference type="HAMAP-Rule" id="MF_00081"/>
    </source>
</evidence>
<protein>
    <recommendedName>
        <fullName evidence="5">Heat-inducible transcription repressor HrcA</fullName>
    </recommendedName>
</protein>
<dbReference type="GO" id="GO:0003677">
    <property type="term" value="F:DNA binding"/>
    <property type="evidence" value="ECO:0007669"/>
    <property type="project" value="InterPro"/>
</dbReference>
<evidence type="ECO:0000256" key="2">
    <source>
        <dbReference type="ARBA" id="ARBA00023015"/>
    </source>
</evidence>
<keyword evidence="3 5" id="KW-0346">Stress response</keyword>
<dbReference type="PANTHER" id="PTHR34824:SF1">
    <property type="entry name" value="HEAT-INDUCIBLE TRANSCRIPTION REPRESSOR HRCA"/>
    <property type="match status" value="1"/>
</dbReference>
<keyword evidence="2 5" id="KW-0805">Transcription regulation</keyword>
<feature type="domain" description="Heat-inducible transcription repressor HrcA C-terminal" evidence="6">
    <location>
        <begin position="107"/>
        <end position="321"/>
    </location>
</feature>
<evidence type="ECO:0000259" key="6">
    <source>
        <dbReference type="Pfam" id="PF01628"/>
    </source>
</evidence>
<gene>
    <name evidence="5 8" type="primary">hrcA</name>
    <name evidence="8" type="ORF">NCTC10138_01289</name>
</gene>
<dbReference type="EMBL" id="LR215048">
    <property type="protein sequence ID" value="VEU80901.1"/>
    <property type="molecule type" value="Genomic_DNA"/>
</dbReference>
<dbReference type="PIRSF" id="PIRSF005485">
    <property type="entry name" value="HrcA"/>
    <property type="match status" value="1"/>
</dbReference>
<dbReference type="GO" id="GO:0003700">
    <property type="term" value="F:DNA-binding transcription factor activity"/>
    <property type="evidence" value="ECO:0007669"/>
    <property type="project" value="InterPro"/>
</dbReference>
<dbReference type="STRING" id="1278311.GCA_000428705_00280"/>
<dbReference type="RefSeq" id="WP_026391149.1">
    <property type="nucleotide sequence ID" value="NZ_LR215048.1"/>
</dbReference>
<reference evidence="8 9" key="1">
    <citation type="submission" date="2019-01" db="EMBL/GenBank/DDBJ databases">
        <authorList>
            <consortium name="Pathogen Informatics"/>
        </authorList>
    </citation>
    <scope>NUCLEOTIDE SEQUENCE [LARGE SCALE GENOMIC DNA]</scope>
    <source>
        <strain evidence="8 9">NCTC10138</strain>
    </source>
</reference>
<dbReference type="NCBIfam" id="TIGR00331">
    <property type="entry name" value="hrcA"/>
    <property type="match status" value="1"/>
</dbReference>
<dbReference type="PANTHER" id="PTHR34824">
    <property type="entry name" value="HEAT-INDUCIBLE TRANSCRIPTION REPRESSOR HRCA"/>
    <property type="match status" value="1"/>
</dbReference>
<dbReference type="AlphaFoldDB" id="A0A449BEM4"/>
<dbReference type="GO" id="GO:0045892">
    <property type="term" value="P:negative regulation of DNA-templated transcription"/>
    <property type="evidence" value="ECO:0007669"/>
    <property type="project" value="UniProtKB-UniRule"/>
</dbReference>
<dbReference type="Gene3D" id="3.30.390.60">
    <property type="entry name" value="Heat-inducible transcription repressor hrca homolog, domain 3"/>
    <property type="match status" value="1"/>
</dbReference>
<dbReference type="SUPFAM" id="SSF55781">
    <property type="entry name" value="GAF domain-like"/>
    <property type="match status" value="1"/>
</dbReference>
<evidence type="ECO:0000313" key="9">
    <source>
        <dbReference type="Proteomes" id="UP000289841"/>
    </source>
</evidence>
<evidence type="ECO:0000256" key="1">
    <source>
        <dbReference type="ARBA" id="ARBA00022491"/>
    </source>
</evidence>
<dbReference type="Proteomes" id="UP000289841">
    <property type="component" value="Chromosome"/>
</dbReference>
<dbReference type="HAMAP" id="MF_00081">
    <property type="entry name" value="HrcA"/>
    <property type="match status" value="1"/>
</dbReference>
<proteinExistence type="inferred from homology"/>
<dbReference type="InterPro" id="IPR029016">
    <property type="entry name" value="GAF-like_dom_sf"/>
</dbReference>
<evidence type="ECO:0000313" key="8">
    <source>
        <dbReference type="EMBL" id="VEU80901.1"/>
    </source>
</evidence>
<dbReference type="InterPro" id="IPR002571">
    <property type="entry name" value="HrcA"/>
</dbReference>
<dbReference type="InterPro" id="IPR021153">
    <property type="entry name" value="HrcA_C"/>
</dbReference>
<dbReference type="KEGG" id="aaxa:NCTC10138_01289"/>
<sequence length="337" mass="38374">MLTSRQKLILKAIIEQYVEDAQPVGSKLLTEMPYLNYSSATIRYDMARLEELGYLEKTHTSSGRIPSQKGYRYYVNNLVTRDSDVIDDFPLVDEILTKHSYSRKLAVEEAINLLSDLTKYTALAVGPANLGVKIKKIDFIPVANNEAVILIVTDHGHVQHQNINIPDGMKIDDLKEVIKTLDELLHNRQLDEASEILKNEFAKTQISSFMEYQNQLFESFINAFSKFAEDNFYLSGITNVFDQPEFTNINHVKNFVNMLDRREIVKLIGGNDGLTVTFGSEIELKTMENFSIISIPYSINEQEKGTIAVLGPTRMEYSKVIPLLEYIASNLGKLYRK</sequence>
<evidence type="ECO:0000256" key="4">
    <source>
        <dbReference type="ARBA" id="ARBA00023163"/>
    </source>
</evidence>
<dbReference type="InterPro" id="IPR001034">
    <property type="entry name" value="DeoR_HTH"/>
</dbReference>
<keyword evidence="1 5" id="KW-0678">Repressor</keyword>
<dbReference type="InterPro" id="IPR036388">
    <property type="entry name" value="WH-like_DNA-bd_sf"/>
</dbReference>
<dbReference type="InterPro" id="IPR023120">
    <property type="entry name" value="WHTH_transcript_rep_HrcA_IDD"/>
</dbReference>